<dbReference type="Proteomes" id="UP000199050">
    <property type="component" value="Unassembled WGS sequence"/>
</dbReference>
<keyword evidence="1 5" id="KW-0963">Cytoplasm</keyword>
<evidence type="ECO:0000259" key="8">
    <source>
        <dbReference type="Pfam" id="PF13742"/>
    </source>
</evidence>
<dbReference type="CDD" id="cd04489">
    <property type="entry name" value="ExoVII_LU_OBF"/>
    <property type="match status" value="1"/>
</dbReference>
<dbReference type="GO" id="GO:0008855">
    <property type="term" value="F:exodeoxyribonuclease VII activity"/>
    <property type="evidence" value="ECO:0007669"/>
    <property type="project" value="UniProtKB-UniRule"/>
</dbReference>
<evidence type="ECO:0000256" key="3">
    <source>
        <dbReference type="ARBA" id="ARBA00022801"/>
    </source>
</evidence>
<dbReference type="EMBL" id="FNDX01000051">
    <property type="protein sequence ID" value="SDK71174.1"/>
    <property type="molecule type" value="Genomic_DNA"/>
</dbReference>
<evidence type="ECO:0000256" key="4">
    <source>
        <dbReference type="ARBA" id="ARBA00022839"/>
    </source>
</evidence>
<feature type="domain" description="OB-fold nucleic acid binding" evidence="8">
    <location>
        <begin position="8"/>
        <end position="103"/>
    </location>
</feature>
<keyword evidence="4 5" id="KW-0269">Exonuclease</keyword>
<dbReference type="Pfam" id="PF13742">
    <property type="entry name" value="tRNA_anti_2"/>
    <property type="match status" value="1"/>
</dbReference>
<dbReference type="GO" id="GO:0005737">
    <property type="term" value="C:cytoplasm"/>
    <property type="evidence" value="ECO:0007669"/>
    <property type="project" value="UniProtKB-SubCell"/>
</dbReference>
<dbReference type="PANTHER" id="PTHR30008">
    <property type="entry name" value="EXODEOXYRIBONUCLEASE 7 LARGE SUBUNIT"/>
    <property type="match status" value="1"/>
</dbReference>
<dbReference type="OrthoDB" id="9802795at2"/>
<dbReference type="RefSeq" id="WP_090719132.1">
    <property type="nucleotide sequence ID" value="NZ_CBCSKY010000055.1"/>
</dbReference>
<gene>
    <name evidence="5" type="primary">xseA</name>
    <name evidence="9" type="ORF">SAMN05216192_15121</name>
</gene>
<sequence>MAAERQVLSIKDLNKYIRMKLDSDVLLSDVWVRGEISNFTHHGSGHMYFTLKDESSRIKSIMFASHNQRLPFVPKEGTKVIARGNVTVYERDGQYQFYATHMQPDGIGSLYMAYEQLKRKLEQEGLFAADRKRPLPRFPRVVGVVTSPTGAAVRDIIITLQRRFPQVAVVLYPVLVQGKGAGPSIVKAIQNLNAMGEADVLIVGRGGGSLEELWAFNEEAVARAIAGSGIPVISAVGHETDFTIADFAADLRAATPTAAAELAVPHAAELASQLRTAQLRLRQGLLRRSQRGGERLASLQRSLELVGPRRQLAQHAQRLDMLRAALSRAAETRHRRAQERQAVVHARLQRFHPQASVNAARQRTEGITRTLAGAMQARLRDKRARYVSELRSLDALSPLKVMSRGYSLVYDEKEEHVIKSLKEVELGDVVNIKLNDGQLSCQVWGMKEDGKDDDKGSGTGF</sequence>
<dbReference type="NCBIfam" id="TIGR00237">
    <property type="entry name" value="xseA"/>
    <property type="match status" value="1"/>
</dbReference>
<evidence type="ECO:0000256" key="1">
    <source>
        <dbReference type="ARBA" id="ARBA00022490"/>
    </source>
</evidence>
<dbReference type="HAMAP" id="MF_00378">
    <property type="entry name" value="Exonuc_7_L"/>
    <property type="match status" value="1"/>
</dbReference>
<comment type="subcellular location">
    <subcellularLocation>
        <location evidence="5 6">Cytoplasm</location>
    </subcellularLocation>
</comment>
<keyword evidence="2 5" id="KW-0540">Nuclease</keyword>
<dbReference type="GO" id="GO:0006308">
    <property type="term" value="P:DNA catabolic process"/>
    <property type="evidence" value="ECO:0007669"/>
    <property type="project" value="UniProtKB-UniRule"/>
</dbReference>
<dbReference type="AlphaFoldDB" id="A0A1G9E4Y3"/>
<dbReference type="InterPro" id="IPR020579">
    <property type="entry name" value="Exonuc_VII_lsu_C"/>
</dbReference>
<dbReference type="GO" id="GO:0009318">
    <property type="term" value="C:exodeoxyribonuclease VII complex"/>
    <property type="evidence" value="ECO:0007669"/>
    <property type="project" value="UniProtKB-UniRule"/>
</dbReference>
<keyword evidence="3 5" id="KW-0378">Hydrolase</keyword>
<dbReference type="PANTHER" id="PTHR30008:SF0">
    <property type="entry name" value="EXODEOXYRIBONUCLEASE 7 LARGE SUBUNIT"/>
    <property type="match status" value="1"/>
</dbReference>
<evidence type="ECO:0000256" key="2">
    <source>
        <dbReference type="ARBA" id="ARBA00022722"/>
    </source>
</evidence>
<name>A0A1G9E4Y3_9BACL</name>
<dbReference type="GO" id="GO:0003676">
    <property type="term" value="F:nucleic acid binding"/>
    <property type="evidence" value="ECO:0007669"/>
    <property type="project" value="InterPro"/>
</dbReference>
<dbReference type="STRING" id="1174501.SAMN05216192_15121"/>
<keyword evidence="10" id="KW-1185">Reference proteome</keyword>
<evidence type="ECO:0000256" key="6">
    <source>
        <dbReference type="RuleBase" id="RU004355"/>
    </source>
</evidence>
<evidence type="ECO:0000313" key="10">
    <source>
        <dbReference type="Proteomes" id="UP000199050"/>
    </source>
</evidence>
<evidence type="ECO:0000259" key="7">
    <source>
        <dbReference type="Pfam" id="PF02601"/>
    </source>
</evidence>
<dbReference type="EC" id="3.1.11.6" evidence="5"/>
<proteinExistence type="inferred from homology"/>
<dbReference type="Pfam" id="PF02601">
    <property type="entry name" value="Exonuc_VII_L"/>
    <property type="match status" value="1"/>
</dbReference>
<comment type="catalytic activity">
    <reaction evidence="5 6">
        <text>Exonucleolytic cleavage in either 5'- to 3'- or 3'- to 5'-direction to yield nucleoside 5'-phosphates.</text>
        <dbReference type="EC" id="3.1.11.6"/>
    </reaction>
</comment>
<comment type="similarity">
    <text evidence="5 6">Belongs to the XseA family.</text>
</comment>
<accession>A0A1G9E4Y3</accession>
<organism evidence="9 10">
    <name type="scientific">Paenibacillus typhae</name>
    <dbReference type="NCBI Taxonomy" id="1174501"/>
    <lineage>
        <taxon>Bacteria</taxon>
        <taxon>Bacillati</taxon>
        <taxon>Bacillota</taxon>
        <taxon>Bacilli</taxon>
        <taxon>Bacillales</taxon>
        <taxon>Paenibacillaceae</taxon>
        <taxon>Paenibacillus</taxon>
    </lineage>
</organism>
<comment type="function">
    <text evidence="5">Bidirectionally degrades single-stranded DNA into large acid-insoluble oligonucleotides, which are then degraded further into small acid-soluble oligonucleotides.</text>
</comment>
<evidence type="ECO:0000313" key="9">
    <source>
        <dbReference type="EMBL" id="SDK71174.1"/>
    </source>
</evidence>
<comment type="subunit">
    <text evidence="5">Heterooligomer composed of large and small subunits.</text>
</comment>
<feature type="domain" description="Exonuclease VII large subunit C-terminal" evidence="7">
    <location>
        <begin position="126"/>
        <end position="442"/>
    </location>
</feature>
<reference evidence="10" key="1">
    <citation type="submission" date="2016-10" db="EMBL/GenBank/DDBJ databases">
        <authorList>
            <person name="Varghese N."/>
            <person name="Submissions S."/>
        </authorList>
    </citation>
    <scope>NUCLEOTIDE SEQUENCE [LARGE SCALE GENOMIC DNA]</scope>
    <source>
        <strain evidence="10">CGMCC 1.11012</strain>
    </source>
</reference>
<protein>
    <recommendedName>
        <fullName evidence="5">Exodeoxyribonuclease 7 large subunit</fullName>
        <ecNumber evidence="5">3.1.11.6</ecNumber>
    </recommendedName>
    <alternativeName>
        <fullName evidence="5">Exodeoxyribonuclease VII large subunit</fullName>
        <shortName evidence="5">Exonuclease VII large subunit</shortName>
    </alternativeName>
</protein>
<dbReference type="InterPro" id="IPR003753">
    <property type="entry name" value="Exonuc_VII_L"/>
</dbReference>
<evidence type="ECO:0000256" key="5">
    <source>
        <dbReference type="HAMAP-Rule" id="MF_00378"/>
    </source>
</evidence>
<dbReference type="InterPro" id="IPR025824">
    <property type="entry name" value="OB-fold_nuc-bd_dom"/>
</dbReference>